<comment type="caution">
    <text evidence="2">The sequence shown here is derived from an EMBL/GenBank/DDBJ whole genome shotgun (WGS) entry which is preliminary data.</text>
</comment>
<keyword evidence="3" id="KW-1185">Reference proteome</keyword>
<dbReference type="InterPro" id="IPR027417">
    <property type="entry name" value="P-loop_NTPase"/>
</dbReference>
<dbReference type="EMBL" id="RBXL01000001">
    <property type="protein sequence ID" value="RKT47209.1"/>
    <property type="molecule type" value="Genomic_DNA"/>
</dbReference>
<evidence type="ECO:0000313" key="2">
    <source>
        <dbReference type="EMBL" id="RKT47209.1"/>
    </source>
</evidence>
<protein>
    <submittedName>
        <fullName evidence="2">Putative AAA+ superfamily ATPase</fullName>
    </submittedName>
</protein>
<organism evidence="2 3">
    <name type="scientific">Thiocapsa rosea</name>
    <dbReference type="NCBI Taxonomy" id="69360"/>
    <lineage>
        <taxon>Bacteria</taxon>
        <taxon>Pseudomonadati</taxon>
        <taxon>Pseudomonadota</taxon>
        <taxon>Gammaproteobacteria</taxon>
        <taxon>Chromatiales</taxon>
        <taxon>Chromatiaceae</taxon>
        <taxon>Thiocapsa</taxon>
    </lineage>
</organism>
<dbReference type="CDD" id="cd00009">
    <property type="entry name" value="AAA"/>
    <property type="match status" value="1"/>
</dbReference>
<feature type="region of interest" description="Disordered" evidence="1">
    <location>
        <begin position="292"/>
        <end position="314"/>
    </location>
</feature>
<dbReference type="Pfam" id="PF05673">
    <property type="entry name" value="DUF815"/>
    <property type="match status" value="1"/>
</dbReference>
<dbReference type="PANTHER" id="PTHR42935:SF1">
    <property type="entry name" value="SLR0930 PROTEIN"/>
    <property type="match status" value="1"/>
</dbReference>
<evidence type="ECO:0000313" key="3">
    <source>
        <dbReference type="Proteomes" id="UP000274556"/>
    </source>
</evidence>
<dbReference type="SUPFAM" id="SSF52540">
    <property type="entry name" value="P-loop containing nucleoside triphosphate hydrolases"/>
    <property type="match status" value="1"/>
</dbReference>
<name>A0A495VD01_9GAMM</name>
<dbReference type="AlphaFoldDB" id="A0A495VD01"/>
<dbReference type="InterPro" id="IPR022025">
    <property type="entry name" value="Amidoligase_2"/>
</dbReference>
<evidence type="ECO:0000256" key="1">
    <source>
        <dbReference type="SAM" id="MobiDB-lite"/>
    </source>
</evidence>
<gene>
    <name evidence="2" type="ORF">BDD21_4772</name>
</gene>
<accession>A0A495VD01</accession>
<dbReference type="Gene3D" id="3.40.50.300">
    <property type="entry name" value="P-loop containing nucleotide triphosphate hydrolases"/>
    <property type="match status" value="1"/>
</dbReference>
<proteinExistence type="predicted"/>
<sequence>MGAKKRLLRRAETLLERLADVLPAGTEPPDWTAHAFRWRRRGDHGWLQAVPAPHRIALDDLLCLDRQKAEIERNTAAFLAGRGANNVLLWGSRGTGKSSLIKAVFNAMRDRGLRLIEVDKDDLIQLPEILELIGDRPERFILFCDDLSFEASESGYKALKAALDGSITATPENLLIYATSNRRHLLPELHSENREARFVDGELHHGEAVEEKISLSDRFGLWVAFHPFSQIQYLTLVRHWLARFGRASEVAAPEAHETLERAALQWALRRGSRSGRTAWQFARDWSGRDWPQDRSAMRSGTDTGEAMSQLKQPPWLQNTEGKMRRVGVELEMSGLGLDALAAGVAGFFALEIESRGRYERVLKGDPAGDWVVELDYDLLKRLGRETYAEDTLEGEIAQAAEGALARVAGAIVPVEVVGPPLPLERLGEVEGLIVCLREAGAKGTSDSLVNAFGMQFNPEVPGTDPDTITACLKAFLCLSDWLVARADIDLARRVTCYVDPFPADYIRKVIAPDYRPDLSVLIDDYLADNPTRNRMLDMLPLFLFLDEERVRKVTQDPLVKARPTFHYRLPDCEIHKPDWGLYLAWNDWVEVERLAADSERLNGCCAAYRAFLDRPLERWLDAWKDVLEAEWLERP</sequence>
<dbReference type="Proteomes" id="UP000274556">
    <property type="component" value="Unassembled WGS sequence"/>
</dbReference>
<dbReference type="InterPro" id="IPR008533">
    <property type="entry name" value="DUF815"/>
</dbReference>
<reference evidence="2 3" key="1">
    <citation type="submission" date="2018-10" db="EMBL/GenBank/DDBJ databases">
        <title>Genomic Encyclopedia of Archaeal and Bacterial Type Strains, Phase II (KMG-II): from individual species to whole genera.</title>
        <authorList>
            <person name="Goeker M."/>
        </authorList>
    </citation>
    <scope>NUCLEOTIDE SEQUENCE [LARGE SCALE GENOMIC DNA]</scope>
    <source>
        <strain evidence="2 3">DSM 235</strain>
    </source>
</reference>
<dbReference type="PANTHER" id="PTHR42935">
    <property type="entry name" value="SLR0930 PROTEIN"/>
    <property type="match status" value="1"/>
</dbReference>
<dbReference type="Pfam" id="PF12224">
    <property type="entry name" value="Amidoligase_2"/>
    <property type="match status" value="1"/>
</dbReference>